<dbReference type="Gene3D" id="3.90.1150.10">
    <property type="entry name" value="Aspartate Aminotransferase, domain 1"/>
    <property type="match status" value="1"/>
</dbReference>
<evidence type="ECO:0000256" key="1">
    <source>
        <dbReference type="ARBA" id="ARBA00022898"/>
    </source>
</evidence>
<dbReference type="Proteomes" id="UP000231195">
    <property type="component" value="Unassembled WGS sequence"/>
</dbReference>
<accession>A0A2M7X2Q8</accession>
<evidence type="ECO:0000313" key="3">
    <source>
        <dbReference type="EMBL" id="PJA40463.1"/>
    </source>
</evidence>
<comment type="caution">
    <text evidence="3">The sequence shown here is derived from an EMBL/GenBank/DDBJ whole genome shotgun (WGS) entry which is preliminary data.</text>
</comment>
<gene>
    <name evidence="3" type="ORF">CO179_02180</name>
</gene>
<dbReference type="PANTHER" id="PTHR43586">
    <property type="entry name" value="CYSTEINE DESULFURASE"/>
    <property type="match status" value="1"/>
</dbReference>
<keyword evidence="1" id="KW-0663">Pyridoxal phosphate</keyword>
<dbReference type="PANTHER" id="PTHR43586:SF8">
    <property type="entry name" value="CYSTEINE DESULFURASE 1, CHLOROPLASTIC"/>
    <property type="match status" value="1"/>
</dbReference>
<organism evidence="3 4">
    <name type="scientific">candidate division WWE3 bacterium CG_4_9_14_3_um_filter_39_7</name>
    <dbReference type="NCBI Taxonomy" id="1975080"/>
    <lineage>
        <taxon>Bacteria</taxon>
        <taxon>Katanobacteria</taxon>
    </lineage>
</organism>
<feature type="domain" description="Aminotransferase class V" evidence="2">
    <location>
        <begin position="10"/>
        <end position="88"/>
    </location>
</feature>
<dbReference type="AlphaFoldDB" id="A0A2M7X2Q8"/>
<dbReference type="Pfam" id="PF00266">
    <property type="entry name" value="Aminotran_5"/>
    <property type="match status" value="1"/>
</dbReference>
<dbReference type="EMBL" id="PFWZ01000080">
    <property type="protein sequence ID" value="PJA40463.1"/>
    <property type="molecule type" value="Genomic_DNA"/>
</dbReference>
<proteinExistence type="predicted"/>
<evidence type="ECO:0000259" key="2">
    <source>
        <dbReference type="Pfam" id="PF00266"/>
    </source>
</evidence>
<protein>
    <recommendedName>
        <fullName evidence="2">Aminotransferase class V domain-containing protein</fullName>
    </recommendedName>
</protein>
<dbReference type="InterPro" id="IPR000192">
    <property type="entry name" value="Aminotrans_V_dom"/>
</dbReference>
<dbReference type="InterPro" id="IPR015422">
    <property type="entry name" value="PyrdxlP-dep_Trfase_small"/>
</dbReference>
<reference evidence="4" key="1">
    <citation type="submission" date="2017-09" db="EMBL/GenBank/DDBJ databases">
        <title>Depth-based differentiation of microbial function through sediment-hosted aquifers and enrichment of novel symbionts in the deep terrestrial subsurface.</title>
        <authorList>
            <person name="Probst A.J."/>
            <person name="Ladd B."/>
            <person name="Jarett J.K."/>
            <person name="Geller-Mcgrath D.E."/>
            <person name="Sieber C.M.K."/>
            <person name="Emerson J.B."/>
            <person name="Anantharaman K."/>
            <person name="Thomas B.C."/>
            <person name="Malmstrom R."/>
            <person name="Stieglmeier M."/>
            <person name="Klingl A."/>
            <person name="Woyke T."/>
            <person name="Ryan C.M."/>
            <person name="Banfield J.F."/>
        </authorList>
    </citation>
    <scope>NUCLEOTIDE SEQUENCE [LARGE SCALE GENOMIC DNA]</scope>
</reference>
<dbReference type="SUPFAM" id="SSF53383">
    <property type="entry name" value="PLP-dependent transferases"/>
    <property type="match status" value="1"/>
</dbReference>
<dbReference type="InterPro" id="IPR015424">
    <property type="entry name" value="PyrdxlP-dep_Trfase"/>
</dbReference>
<name>A0A2M7X2Q8_UNCKA</name>
<evidence type="ECO:0000313" key="4">
    <source>
        <dbReference type="Proteomes" id="UP000231195"/>
    </source>
</evidence>
<sequence>MLRHQLISLDLEGLVVLGDREAEHAGIVSFYVDGLASEDIANYLDDDGILVRSGHHCAKPAHKELFGKDSSVRVSFGIYNTEKDIEKLITSLSAATQMLR</sequence>